<sequence>MPKVERAAVPRTKKPNLGHDIVHVLVGTELKDFSIHKDIICHYSPFFKAAFTSDFQEGKSSIMKLPEQRTEVFEIFYQWIYYQTLESLSDNNKLLEKRAFTLIRLYIFAEMAQIPTLMNQAIDRVYEILEMVNKTPCSMVPYIWAETPPNSPLRRFIRDRVIWRVQPELLHSQELPIHISREFLADALSSAMSALQRKTANPLIDVSNYYVEVTTSKADTMSST</sequence>
<dbReference type="Pfam" id="PF00651">
    <property type="entry name" value="BTB"/>
    <property type="match status" value="1"/>
</dbReference>
<dbReference type="Proteomes" id="UP001629113">
    <property type="component" value="Unassembled WGS sequence"/>
</dbReference>
<feature type="domain" description="BTB" evidence="1">
    <location>
        <begin position="19"/>
        <end position="89"/>
    </location>
</feature>
<dbReference type="PANTHER" id="PTHR47843">
    <property type="entry name" value="BTB DOMAIN-CONTAINING PROTEIN-RELATED"/>
    <property type="match status" value="1"/>
</dbReference>
<evidence type="ECO:0000313" key="3">
    <source>
        <dbReference type="Proteomes" id="UP001629113"/>
    </source>
</evidence>
<dbReference type="EMBL" id="JBFCZG010000005">
    <property type="protein sequence ID" value="KAL3422075.1"/>
    <property type="molecule type" value="Genomic_DNA"/>
</dbReference>
<accession>A0ABR4PFN3</accession>
<dbReference type="SUPFAM" id="SSF54695">
    <property type="entry name" value="POZ domain"/>
    <property type="match status" value="1"/>
</dbReference>
<dbReference type="PROSITE" id="PS50097">
    <property type="entry name" value="BTB"/>
    <property type="match status" value="1"/>
</dbReference>
<comment type="caution">
    <text evidence="2">The sequence shown here is derived from an EMBL/GenBank/DDBJ whole genome shotgun (WGS) entry which is preliminary data.</text>
</comment>
<name>A0ABR4PFN3_9HELO</name>
<dbReference type="PANTHER" id="PTHR47843:SF2">
    <property type="entry name" value="BTB DOMAIN-CONTAINING PROTEIN"/>
    <property type="match status" value="1"/>
</dbReference>
<dbReference type="CDD" id="cd18186">
    <property type="entry name" value="BTB_POZ_ZBTB_KLHL-like"/>
    <property type="match status" value="1"/>
</dbReference>
<keyword evidence="3" id="KW-1185">Reference proteome</keyword>
<evidence type="ECO:0000259" key="1">
    <source>
        <dbReference type="PROSITE" id="PS50097"/>
    </source>
</evidence>
<protein>
    <recommendedName>
        <fullName evidence="1">BTB domain-containing protein</fullName>
    </recommendedName>
</protein>
<dbReference type="InterPro" id="IPR000210">
    <property type="entry name" value="BTB/POZ_dom"/>
</dbReference>
<dbReference type="InterPro" id="IPR011333">
    <property type="entry name" value="SKP1/BTB/POZ_sf"/>
</dbReference>
<dbReference type="Gene3D" id="3.30.710.10">
    <property type="entry name" value="Potassium Channel Kv1.1, Chain A"/>
    <property type="match status" value="1"/>
</dbReference>
<organism evidence="2 3">
    <name type="scientific">Phlyctema vagabunda</name>
    <dbReference type="NCBI Taxonomy" id="108571"/>
    <lineage>
        <taxon>Eukaryota</taxon>
        <taxon>Fungi</taxon>
        <taxon>Dikarya</taxon>
        <taxon>Ascomycota</taxon>
        <taxon>Pezizomycotina</taxon>
        <taxon>Leotiomycetes</taxon>
        <taxon>Helotiales</taxon>
        <taxon>Dermateaceae</taxon>
        <taxon>Phlyctema</taxon>
    </lineage>
</organism>
<proteinExistence type="predicted"/>
<reference evidence="2 3" key="1">
    <citation type="submission" date="2024-06" db="EMBL/GenBank/DDBJ databases">
        <title>Complete genome of Phlyctema vagabunda strain 19-DSS-EL-015.</title>
        <authorList>
            <person name="Fiorenzani C."/>
        </authorList>
    </citation>
    <scope>NUCLEOTIDE SEQUENCE [LARGE SCALE GENOMIC DNA]</scope>
    <source>
        <strain evidence="2 3">19-DSS-EL-015</strain>
    </source>
</reference>
<evidence type="ECO:0000313" key="2">
    <source>
        <dbReference type="EMBL" id="KAL3422075.1"/>
    </source>
</evidence>
<gene>
    <name evidence="2" type="ORF">PVAG01_06231</name>
</gene>